<evidence type="ECO:0000256" key="2">
    <source>
        <dbReference type="ARBA" id="ARBA00022723"/>
    </source>
</evidence>
<keyword evidence="4 7" id="KW-0408">Iron</keyword>
<keyword evidence="7" id="KW-0560">Oxidoreductase</keyword>
<dbReference type="GO" id="GO:0046872">
    <property type="term" value="F:metal ion binding"/>
    <property type="evidence" value="ECO:0007669"/>
    <property type="project" value="UniProtKB-KW"/>
</dbReference>
<dbReference type="SUPFAM" id="SSF54862">
    <property type="entry name" value="4Fe-4S ferredoxins"/>
    <property type="match status" value="1"/>
</dbReference>
<comment type="caution">
    <text evidence="10">The sequence shown here is derived from an EMBL/GenBank/DDBJ whole genome shotgun (WGS) entry which is preliminary data.</text>
</comment>
<feature type="domain" description="ETF-QO/FixX C-terminal" evidence="9">
    <location>
        <begin position="332"/>
        <end position="405"/>
    </location>
</feature>
<feature type="region of interest" description="Disordered" evidence="8">
    <location>
        <begin position="300"/>
        <end position="331"/>
    </location>
</feature>
<proteinExistence type="predicted"/>
<reference evidence="10" key="1">
    <citation type="submission" date="2020-05" db="EMBL/GenBank/DDBJ databases">
        <title>Mycena genomes resolve the evolution of fungal bioluminescence.</title>
        <authorList>
            <person name="Tsai I.J."/>
        </authorList>
    </citation>
    <scope>NUCLEOTIDE SEQUENCE</scope>
    <source>
        <strain evidence="10">CCC161011</strain>
    </source>
</reference>
<keyword evidence="2 7" id="KW-0479">Metal-binding</keyword>
<dbReference type="Gene3D" id="3.50.50.60">
    <property type="entry name" value="FAD/NAD(P)-binding domain"/>
    <property type="match status" value="1"/>
</dbReference>
<sequence>MLARLRPRLPGRPARSLHAITRSASSYTPYEPSIKPRKEKAVNVCIVSSSPASLSAVTRLRQLESKTGNEARAVPLEKGSEVGSHIRSGVVIEPALTKTLTSNRTGSSSEDVSLTPRPTQTGMPAAEVAFAALHPSARFVSTASPATFRGDSSAGGQGDSGVEGDHFHGAVRYCVPRLPTSQRPLGRVQCASRIRHTPRSVVRRFVRGDGHDSRGQIPWTFKHHPPIRRLHAQTNPSTTSPDALSSRPTSDSSCKPMMYPRFEPPLRTDLMSSVALTGTNHSEAEAVHLRVMRGVKGAALGADSPFPSPDASKPDSTTTEADADTTENPARRRTHVRVNAGTYASLLQRARPAGVYEYVADDRNKVVPGNVKGKDAKVEGGKGTELIINSQNCIHCKLCDFKVPT</sequence>
<keyword evidence="6 7" id="KW-0830">Ubiquinone</keyword>
<keyword evidence="7" id="KW-0285">Flavoprotein</keyword>
<dbReference type="GO" id="GO:0051539">
    <property type="term" value="F:4 iron, 4 sulfur cluster binding"/>
    <property type="evidence" value="ECO:0007669"/>
    <property type="project" value="UniProtKB-UniRule"/>
</dbReference>
<dbReference type="EC" id="1.5.5.1" evidence="7"/>
<evidence type="ECO:0000256" key="7">
    <source>
        <dbReference type="RuleBase" id="RU366068"/>
    </source>
</evidence>
<dbReference type="Pfam" id="PF05187">
    <property type="entry name" value="Fer4_ETF_QO"/>
    <property type="match status" value="1"/>
</dbReference>
<keyword evidence="11" id="KW-1185">Reference proteome</keyword>
<dbReference type="AlphaFoldDB" id="A0A8H7CNC8"/>
<keyword evidence="1 7" id="KW-0813">Transport</keyword>
<evidence type="ECO:0000256" key="4">
    <source>
        <dbReference type="ARBA" id="ARBA00023004"/>
    </source>
</evidence>
<evidence type="ECO:0000313" key="11">
    <source>
        <dbReference type="Proteomes" id="UP000620124"/>
    </source>
</evidence>
<name>A0A8H7CNC8_9AGAR</name>
<dbReference type="GO" id="GO:0005743">
    <property type="term" value="C:mitochondrial inner membrane"/>
    <property type="evidence" value="ECO:0007669"/>
    <property type="project" value="TreeGrafter"/>
</dbReference>
<evidence type="ECO:0000313" key="10">
    <source>
        <dbReference type="EMBL" id="KAF7342282.1"/>
    </source>
</evidence>
<feature type="compositionally biased region" description="Basic residues" evidence="8">
    <location>
        <begin position="221"/>
        <end position="231"/>
    </location>
</feature>
<dbReference type="InterPro" id="IPR007859">
    <property type="entry name" value="ETF-QO/FixX_C"/>
</dbReference>
<dbReference type="Proteomes" id="UP000620124">
    <property type="component" value="Unassembled WGS sequence"/>
</dbReference>
<dbReference type="EMBL" id="JACAZI010000017">
    <property type="protein sequence ID" value="KAF7342282.1"/>
    <property type="molecule type" value="Genomic_DNA"/>
</dbReference>
<evidence type="ECO:0000256" key="8">
    <source>
        <dbReference type="SAM" id="MobiDB-lite"/>
    </source>
</evidence>
<accession>A0A8H7CNC8</accession>
<evidence type="ECO:0000256" key="5">
    <source>
        <dbReference type="ARBA" id="ARBA00023014"/>
    </source>
</evidence>
<keyword evidence="7" id="KW-0274">FAD</keyword>
<gene>
    <name evidence="10" type="ORF">MVEN_01816300</name>
</gene>
<dbReference type="PANTHER" id="PTHR10617">
    <property type="entry name" value="ELECTRON TRANSFER FLAVOPROTEIN-UBIQUINONE OXIDOREDUCTASE"/>
    <property type="match status" value="1"/>
</dbReference>
<dbReference type="GO" id="GO:0004174">
    <property type="term" value="F:electron-transferring-flavoprotein dehydrogenase activity"/>
    <property type="evidence" value="ECO:0007669"/>
    <property type="project" value="UniProtKB-UniRule"/>
</dbReference>
<dbReference type="PANTHER" id="PTHR10617:SF107">
    <property type="entry name" value="ELECTRON TRANSFER FLAVOPROTEIN-UBIQUINONE OXIDOREDUCTASE, MITOCHONDRIAL"/>
    <property type="match status" value="1"/>
</dbReference>
<dbReference type="Gene3D" id="3.30.70.20">
    <property type="match status" value="1"/>
</dbReference>
<comment type="cofactor">
    <cofactor evidence="7">
        <name>FAD</name>
        <dbReference type="ChEBI" id="CHEBI:57692"/>
    </cofactor>
</comment>
<organism evidence="10 11">
    <name type="scientific">Mycena venus</name>
    <dbReference type="NCBI Taxonomy" id="2733690"/>
    <lineage>
        <taxon>Eukaryota</taxon>
        <taxon>Fungi</taxon>
        <taxon>Dikarya</taxon>
        <taxon>Basidiomycota</taxon>
        <taxon>Agaricomycotina</taxon>
        <taxon>Agaricomycetes</taxon>
        <taxon>Agaricomycetidae</taxon>
        <taxon>Agaricales</taxon>
        <taxon>Marasmiineae</taxon>
        <taxon>Mycenaceae</taxon>
        <taxon>Mycena</taxon>
    </lineage>
</organism>
<feature type="compositionally biased region" description="Polar residues" evidence="8">
    <location>
        <begin position="232"/>
        <end position="253"/>
    </location>
</feature>
<evidence type="ECO:0000256" key="3">
    <source>
        <dbReference type="ARBA" id="ARBA00022982"/>
    </source>
</evidence>
<dbReference type="InterPro" id="IPR040156">
    <property type="entry name" value="ETF-QO"/>
</dbReference>
<evidence type="ECO:0000256" key="1">
    <source>
        <dbReference type="ARBA" id="ARBA00022448"/>
    </source>
</evidence>
<keyword evidence="5 7" id="KW-0411">Iron-sulfur</keyword>
<feature type="region of interest" description="Disordered" evidence="8">
    <location>
        <begin position="212"/>
        <end position="263"/>
    </location>
</feature>
<comment type="cofactor">
    <cofactor evidence="7">
        <name>[4Fe-4S] cluster</name>
        <dbReference type="ChEBI" id="CHEBI:49883"/>
    </cofactor>
    <text evidence="7">Binds 1 [4Fe-4S] cluster.</text>
</comment>
<comment type="function">
    <text evidence="7">Accepts electrons from ETF and reduces ubiquinone.</text>
</comment>
<feature type="region of interest" description="Disordered" evidence="8">
    <location>
        <begin position="99"/>
        <end position="121"/>
    </location>
</feature>
<comment type="catalytic activity">
    <reaction evidence="7">
        <text>a ubiquinone + reduced [electron-transfer flavoprotein] = a ubiquinol + oxidized [electron-transfer flavoprotein] + H(+)</text>
        <dbReference type="Rhea" id="RHEA:24052"/>
        <dbReference type="Rhea" id="RHEA-COMP:9565"/>
        <dbReference type="Rhea" id="RHEA-COMP:9566"/>
        <dbReference type="Rhea" id="RHEA-COMP:10685"/>
        <dbReference type="Rhea" id="RHEA-COMP:10686"/>
        <dbReference type="ChEBI" id="CHEBI:15378"/>
        <dbReference type="ChEBI" id="CHEBI:16389"/>
        <dbReference type="ChEBI" id="CHEBI:17976"/>
        <dbReference type="ChEBI" id="CHEBI:57692"/>
        <dbReference type="ChEBI" id="CHEBI:58307"/>
        <dbReference type="EC" id="1.5.5.1"/>
    </reaction>
</comment>
<keyword evidence="3 7" id="KW-0249">Electron transport</keyword>
<dbReference type="OrthoDB" id="3044112at2759"/>
<dbReference type="InterPro" id="IPR036188">
    <property type="entry name" value="FAD/NAD-bd_sf"/>
</dbReference>
<evidence type="ECO:0000256" key="6">
    <source>
        <dbReference type="ARBA" id="ARBA00023075"/>
    </source>
</evidence>
<evidence type="ECO:0000259" key="9">
    <source>
        <dbReference type="Pfam" id="PF05187"/>
    </source>
</evidence>
<protein>
    <recommendedName>
        <fullName evidence="7">Electron transfer flavoprotein-ubiquinone oxidoreductase</fullName>
        <shortName evidence="7">ETF-QO</shortName>
        <ecNumber evidence="7">1.5.5.1</ecNumber>
    </recommendedName>
</protein>